<dbReference type="EMBL" id="ATDL01000015">
    <property type="protein sequence ID" value="ERJ59265.1"/>
    <property type="molecule type" value="Genomic_DNA"/>
</dbReference>
<evidence type="ECO:0000256" key="1">
    <source>
        <dbReference type="SAM" id="Phobius"/>
    </source>
</evidence>
<keyword evidence="1" id="KW-0472">Membrane</keyword>
<accession>U2HVG1</accession>
<name>U2HVG1_9SPHI</name>
<sequence length="151" mass="17425">MTTLNSIKFIQWFVLTNIILFGCKANKDKSTAIRMQQQIEGRVNSTTSYQNWANTDSTSRFWRYTTDSSFLFHPNLGLSGQSGRLEYLERNIVGMKADLERVTYDSTGAAYSEEINNTSTSQTKYVWGRMVYLLAIVSILIGIYKFWRKTN</sequence>
<keyword evidence="1" id="KW-0812">Transmembrane</keyword>
<keyword evidence="3" id="KW-1185">Reference proteome</keyword>
<dbReference type="STRING" id="1346330.M472_10815"/>
<dbReference type="Proteomes" id="UP000016584">
    <property type="component" value="Unassembled WGS sequence"/>
</dbReference>
<evidence type="ECO:0000313" key="2">
    <source>
        <dbReference type="EMBL" id="ERJ59265.1"/>
    </source>
</evidence>
<dbReference type="RefSeq" id="WP_021070759.1">
    <property type="nucleotide sequence ID" value="NZ_ATDL01000015.1"/>
</dbReference>
<reference evidence="2 3" key="1">
    <citation type="journal article" date="2013" name="Genome Announc.">
        <title>The Draft Genome Sequence of Sphingomonas paucimobilis Strain HER1398 (Proteobacteria), Host to the Giant PAU Phage, Indicates That It Is a Member of the Genus Sphingobacterium (Bacteroidetes).</title>
        <authorList>
            <person name="White R.A.III."/>
            <person name="Suttle C.A."/>
        </authorList>
    </citation>
    <scope>NUCLEOTIDE SEQUENCE [LARGE SCALE GENOMIC DNA]</scope>
    <source>
        <strain evidence="2 3">HER1398</strain>
    </source>
</reference>
<organism evidence="2 3">
    <name type="scientific">Sphingobacterium paucimobilis HER1398</name>
    <dbReference type="NCBI Taxonomy" id="1346330"/>
    <lineage>
        <taxon>Bacteria</taxon>
        <taxon>Pseudomonadati</taxon>
        <taxon>Bacteroidota</taxon>
        <taxon>Sphingobacteriia</taxon>
        <taxon>Sphingobacteriales</taxon>
        <taxon>Sphingobacteriaceae</taxon>
        <taxon>Sphingobacterium</taxon>
    </lineage>
</organism>
<protein>
    <submittedName>
        <fullName evidence="2">Uncharacterized protein</fullName>
    </submittedName>
</protein>
<dbReference type="OrthoDB" id="711648at2"/>
<comment type="caution">
    <text evidence="2">The sequence shown here is derived from an EMBL/GenBank/DDBJ whole genome shotgun (WGS) entry which is preliminary data.</text>
</comment>
<dbReference type="AlphaFoldDB" id="U2HVG1"/>
<keyword evidence="1" id="KW-1133">Transmembrane helix</keyword>
<feature type="transmembrane region" description="Helical" evidence="1">
    <location>
        <begin position="130"/>
        <end position="147"/>
    </location>
</feature>
<evidence type="ECO:0000313" key="3">
    <source>
        <dbReference type="Proteomes" id="UP000016584"/>
    </source>
</evidence>
<proteinExistence type="predicted"/>
<gene>
    <name evidence="2" type="ORF">M472_10815</name>
</gene>